<organism evidence="1 2">
    <name type="scientific">Bythopirellula goksoeyrii</name>
    <dbReference type="NCBI Taxonomy" id="1400387"/>
    <lineage>
        <taxon>Bacteria</taxon>
        <taxon>Pseudomonadati</taxon>
        <taxon>Planctomycetota</taxon>
        <taxon>Planctomycetia</taxon>
        <taxon>Pirellulales</taxon>
        <taxon>Lacipirellulaceae</taxon>
        <taxon>Bythopirellula</taxon>
    </lineage>
</organism>
<reference evidence="1 2" key="1">
    <citation type="submission" date="2019-08" db="EMBL/GenBank/DDBJ databases">
        <title>Deep-cultivation of Planctomycetes and their phenomic and genomic characterization uncovers novel biology.</title>
        <authorList>
            <person name="Wiegand S."/>
            <person name="Jogler M."/>
            <person name="Boedeker C."/>
            <person name="Pinto D."/>
            <person name="Vollmers J."/>
            <person name="Rivas-Marin E."/>
            <person name="Kohn T."/>
            <person name="Peeters S.H."/>
            <person name="Heuer A."/>
            <person name="Rast P."/>
            <person name="Oberbeckmann S."/>
            <person name="Bunk B."/>
            <person name="Jeske O."/>
            <person name="Meyerdierks A."/>
            <person name="Storesund J.E."/>
            <person name="Kallscheuer N."/>
            <person name="Luecker S."/>
            <person name="Lage O.M."/>
            <person name="Pohl T."/>
            <person name="Merkel B.J."/>
            <person name="Hornburger P."/>
            <person name="Mueller R.-W."/>
            <person name="Bruemmer F."/>
            <person name="Labrenz M."/>
            <person name="Spormann A.M."/>
            <person name="Op den Camp H."/>
            <person name="Overmann J."/>
            <person name="Amann R."/>
            <person name="Jetten M.S.M."/>
            <person name="Mascher T."/>
            <person name="Medema M.H."/>
            <person name="Devos D.P."/>
            <person name="Kaster A.-K."/>
            <person name="Ovreas L."/>
            <person name="Rohde M."/>
            <person name="Galperin M.Y."/>
            <person name="Jogler C."/>
        </authorList>
    </citation>
    <scope>NUCLEOTIDE SEQUENCE [LARGE SCALE GENOMIC DNA]</scope>
    <source>
        <strain evidence="1 2">Pr1d</strain>
    </source>
</reference>
<proteinExistence type="predicted"/>
<evidence type="ECO:0000313" key="1">
    <source>
        <dbReference type="EMBL" id="QEG34552.1"/>
    </source>
</evidence>
<name>A0A5B9QAR0_9BACT</name>
<keyword evidence="2" id="KW-1185">Reference proteome</keyword>
<dbReference type="PROSITE" id="PS51257">
    <property type="entry name" value="PROKAR_LIPOPROTEIN"/>
    <property type="match status" value="1"/>
</dbReference>
<accession>A0A5B9QAR0</accession>
<dbReference type="KEGG" id="bgok:Pr1d_18320"/>
<dbReference type="AlphaFoldDB" id="A0A5B9QAR0"/>
<dbReference type="EMBL" id="CP042913">
    <property type="protein sequence ID" value="QEG34552.1"/>
    <property type="molecule type" value="Genomic_DNA"/>
</dbReference>
<evidence type="ECO:0000313" key="2">
    <source>
        <dbReference type="Proteomes" id="UP000323917"/>
    </source>
</evidence>
<evidence type="ECO:0008006" key="3">
    <source>
        <dbReference type="Google" id="ProtNLM"/>
    </source>
</evidence>
<sequence>MKLGRSIELARRVIATGFLGAFCATLGCGPSGPPRFAVSGQVTYDGQPVTNGSISFAPADSSEGKGVAADLIDGHYEFPRKQGPTAGTYQVWIEAQQPSGKKIPSEDGSPPADQLVQYIPAVYNSRSTLQAEITEDREDLDFNLEKVEPARRR</sequence>
<dbReference type="Proteomes" id="UP000323917">
    <property type="component" value="Chromosome"/>
</dbReference>
<gene>
    <name evidence="1" type="ORF">Pr1d_18320</name>
</gene>
<dbReference type="RefSeq" id="WP_148073186.1">
    <property type="nucleotide sequence ID" value="NZ_CP042913.1"/>
</dbReference>
<dbReference type="OrthoDB" id="291697at2"/>
<protein>
    <recommendedName>
        <fullName evidence="3">Carboxypeptidase regulatory-like domain-containing protein</fullName>
    </recommendedName>
</protein>